<evidence type="ECO:0000313" key="3">
    <source>
        <dbReference type="EMBL" id="SHN31687.1"/>
    </source>
</evidence>
<dbReference type="Proteomes" id="UP000184388">
    <property type="component" value="Unassembled WGS sequence"/>
</dbReference>
<keyword evidence="1" id="KW-0418">Kinase</keyword>
<dbReference type="Pfam" id="PF13581">
    <property type="entry name" value="HATPase_c_2"/>
    <property type="match status" value="1"/>
</dbReference>
<feature type="domain" description="Histidine kinase/HSP90-like ATPase" evidence="2">
    <location>
        <begin position="14"/>
        <end position="80"/>
    </location>
</feature>
<proteinExistence type="predicted"/>
<protein>
    <recommendedName>
        <fullName evidence="2">Histidine kinase/HSP90-like ATPase domain-containing protein</fullName>
    </recommendedName>
</protein>
<dbReference type="GO" id="GO:0004674">
    <property type="term" value="F:protein serine/threonine kinase activity"/>
    <property type="evidence" value="ECO:0007669"/>
    <property type="project" value="UniProtKB-KW"/>
</dbReference>
<dbReference type="PANTHER" id="PTHR35526">
    <property type="entry name" value="ANTI-SIGMA-F FACTOR RSBW-RELATED"/>
    <property type="match status" value="1"/>
</dbReference>
<dbReference type="EMBL" id="FRBK01000034">
    <property type="protein sequence ID" value="SHN31687.1"/>
    <property type="molecule type" value="Genomic_DNA"/>
</dbReference>
<evidence type="ECO:0000313" key="4">
    <source>
        <dbReference type="Proteomes" id="UP000184388"/>
    </source>
</evidence>
<organism evidence="3 4">
    <name type="scientific">Streptomyces yunnanensis</name>
    <dbReference type="NCBI Taxonomy" id="156453"/>
    <lineage>
        <taxon>Bacteria</taxon>
        <taxon>Bacillati</taxon>
        <taxon>Actinomycetota</taxon>
        <taxon>Actinomycetes</taxon>
        <taxon>Kitasatosporales</taxon>
        <taxon>Streptomycetaceae</taxon>
        <taxon>Streptomyces</taxon>
    </lineage>
</organism>
<dbReference type="AlphaFoldDB" id="A0A9X8R094"/>
<keyword evidence="1" id="KW-0808">Transferase</keyword>
<evidence type="ECO:0000259" key="2">
    <source>
        <dbReference type="Pfam" id="PF13581"/>
    </source>
</evidence>
<dbReference type="Gene3D" id="3.30.565.10">
    <property type="entry name" value="Histidine kinase-like ATPase, C-terminal domain"/>
    <property type="match status" value="1"/>
</dbReference>
<gene>
    <name evidence="3" type="ORF">SAMN05216268_13448</name>
</gene>
<dbReference type="PANTHER" id="PTHR35526:SF3">
    <property type="entry name" value="ANTI-SIGMA-F FACTOR RSBW"/>
    <property type="match status" value="1"/>
</dbReference>
<dbReference type="InterPro" id="IPR003594">
    <property type="entry name" value="HATPase_dom"/>
</dbReference>
<name>A0A9X8R094_9ACTN</name>
<dbReference type="InterPro" id="IPR036890">
    <property type="entry name" value="HATPase_C_sf"/>
</dbReference>
<dbReference type="InterPro" id="IPR050267">
    <property type="entry name" value="Anti-sigma-factor_SerPK"/>
</dbReference>
<reference evidence="4" key="1">
    <citation type="submission" date="2016-11" db="EMBL/GenBank/DDBJ databases">
        <authorList>
            <person name="Jaros S."/>
            <person name="Januszkiewicz K."/>
            <person name="Wedrychowicz H."/>
        </authorList>
    </citation>
    <scope>NUCLEOTIDE SEQUENCE [LARGE SCALE GENOMIC DNA]</scope>
    <source>
        <strain evidence="4">CGMCC 4.3555</strain>
    </source>
</reference>
<keyword evidence="1" id="KW-0723">Serine/threonine-protein kinase</keyword>
<dbReference type="RefSeq" id="WP_286160537.1">
    <property type="nucleotide sequence ID" value="NZ_FRBK01000034.1"/>
</dbReference>
<sequence length="165" mass="17050">MSSTAMHHDLQVISTAEHVPLACRETVKVLAGWGMSEQVVDTACLIISELVTNVVQHAAVLSPTATVSFAVQDGAELVLAVAVGEVVPNELLIPDIAVCDAGAVCRGRDPAQLAAGSRALPRLYLGALQAGTHIDRLVQGSGAATVDQPLPIAVTPCRFAARPAQ</sequence>
<accession>A0A9X8R094</accession>
<comment type="caution">
    <text evidence="3">The sequence shown here is derived from an EMBL/GenBank/DDBJ whole genome shotgun (WGS) entry which is preliminary data.</text>
</comment>
<evidence type="ECO:0000256" key="1">
    <source>
        <dbReference type="ARBA" id="ARBA00022527"/>
    </source>
</evidence>